<protein>
    <recommendedName>
        <fullName evidence="4">DUF2203 domain-containing protein</fullName>
    </recommendedName>
</protein>
<evidence type="ECO:0000313" key="2">
    <source>
        <dbReference type="EMBL" id="KAA1258803.1"/>
    </source>
</evidence>
<dbReference type="Proteomes" id="UP000322699">
    <property type="component" value="Unassembled WGS sequence"/>
</dbReference>
<sequence>MVRAIENNDEQHNDEQSSDEQHSVMQSSSGRMLSYTPARATKTLPLVRRVVKDLLGLAGSMNDRQLQLDGFSQLGDTIDQAAYREELDDVEKSLTAEKAKWQQCVGELTAIGVSHHVPFDGTIDFPAMLNRRPIRLCWRPGDEVVEYWHEVNESSADRKKIDFKMLPTLAS</sequence>
<feature type="compositionally biased region" description="Basic and acidic residues" evidence="1">
    <location>
        <begin position="9"/>
        <end position="22"/>
    </location>
</feature>
<reference evidence="2 3" key="1">
    <citation type="submission" date="2019-08" db="EMBL/GenBank/DDBJ databases">
        <title>Deep-cultivation of Planctomycetes and their phenomic and genomic characterization uncovers novel biology.</title>
        <authorList>
            <person name="Wiegand S."/>
            <person name="Jogler M."/>
            <person name="Boedeker C."/>
            <person name="Pinto D."/>
            <person name="Vollmers J."/>
            <person name="Rivas-Marin E."/>
            <person name="Kohn T."/>
            <person name="Peeters S.H."/>
            <person name="Heuer A."/>
            <person name="Rast P."/>
            <person name="Oberbeckmann S."/>
            <person name="Bunk B."/>
            <person name="Jeske O."/>
            <person name="Meyerdierks A."/>
            <person name="Storesund J.E."/>
            <person name="Kallscheuer N."/>
            <person name="Luecker S."/>
            <person name="Lage O.M."/>
            <person name="Pohl T."/>
            <person name="Merkel B.J."/>
            <person name="Hornburger P."/>
            <person name="Mueller R.-W."/>
            <person name="Bruemmer F."/>
            <person name="Labrenz M."/>
            <person name="Spormann A.M."/>
            <person name="Op Den Camp H."/>
            <person name="Overmann J."/>
            <person name="Amann R."/>
            <person name="Jetten M.S.M."/>
            <person name="Mascher T."/>
            <person name="Medema M.H."/>
            <person name="Devos D.P."/>
            <person name="Kaster A.-K."/>
            <person name="Ovreas L."/>
            <person name="Rohde M."/>
            <person name="Galperin M.Y."/>
            <person name="Jogler C."/>
        </authorList>
    </citation>
    <scope>NUCLEOTIDE SEQUENCE [LARGE SCALE GENOMIC DNA]</scope>
    <source>
        <strain evidence="2 3">LF1</strain>
    </source>
</reference>
<dbReference type="RefSeq" id="WP_068261355.1">
    <property type="nucleotide sequence ID" value="NZ_LWSK01000024.1"/>
</dbReference>
<evidence type="ECO:0000256" key="1">
    <source>
        <dbReference type="SAM" id="MobiDB-lite"/>
    </source>
</evidence>
<dbReference type="AlphaFoldDB" id="A0A5B1CH04"/>
<dbReference type="InterPro" id="IPR018699">
    <property type="entry name" value="DUF2203"/>
</dbReference>
<comment type="caution">
    <text evidence="2">The sequence shown here is derived from an EMBL/GenBank/DDBJ whole genome shotgun (WGS) entry which is preliminary data.</text>
</comment>
<dbReference type="OrthoDB" id="9802910at2"/>
<gene>
    <name evidence="2" type="ORF">LF1_13270</name>
</gene>
<organism evidence="2 3">
    <name type="scientific">Rubripirellula obstinata</name>
    <dbReference type="NCBI Taxonomy" id="406547"/>
    <lineage>
        <taxon>Bacteria</taxon>
        <taxon>Pseudomonadati</taxon>
        <taxon>Planctomycetota</taxon>
        <taxon>Planctomycetia</taxon>
        <taxon>Pirellulales</taxon>
        <taxon>Pirellulaceae</taxon>
        <taxon>Rubripirellula</taxon>
    </lineage>
</organism>
<feature type="region of interest" description="Disordered" evidence="1">
    <location>
        <begin position="1"/>
        <end position="35"/>
    </location>
</feature>
<dbReference type="Pfam" id="PF09969">
    <property type="entry name" value="DUF2203"/>
    <property type="match status" value="1"/>
</dbReference>
<evidence type="ECO:0000313" key="3">
    <source>
        <dbReference type="Proteomes" id="UP000322699"/>
    </source>
</evidence>
<evidence type="ECO:0008006" key="4">
    <source>
        <dbReference type="Google" id="ProtNLM"/>
    </source>
</evidence>
<accession>A0A5B1CH04</accession>
<name>A0A5B1CH04_9BACT</name>
<keyword evidence="3" id="KW-1185">Reference proteome</keyword>
<proteinExistence type="predicted"/>
<dbReference type="EMBL" id="VRLW01000001">
    <property type="protein sequence ID" value="KAA1258803.1"/>
    <property type="molecule type" value="Genomic_DNA"/>
</dbReference>